<dbReference type="AlphaFoldDB" id="F2Y9V3"/>
<reference evidence="1" key="1">
    <citation type="journal article" date="2011" name="Nucleic Acids Res.">
        <title>Complete characterization of the edited transcriptome of the mitochondrion of Physarum polycephalum using deep sequencing of RNA.</title>
        <authorList>
            <person name="Bundschuh R."/>
            <person name="Altmuller J."/>
            <person name="Becker C."/>
            <person name="Nurnberg P."/>
            <person name="Gott J.M."/>
        </authorList>
    </citation>
    <scope>NUCLEOTIDE SEQUENCE</scope>
    <source>
        <strain evidence="1">M3CVIII</strain>
    </source>
</reference>
<name>F2Y9V3_PHYPO</name>
<gene>
    <name evidence="1" type="primary">rpS4</name>
</gene>
<sequence>MITYIQNTNKNSFTLRFKKYKRLRRDVWGRLALRNKKNYVTAVIRTYAQRELMKRIRNLTRRRKRRIRRKFKIRRKVAQFQYAIQEKPKVRLGKPYEFRVDFRFLAKSLRFFYNLRKTKSSLRKLFTPIHKPIFRKKIPFFLEHRADVLFFRANFVDNINQARLFLKTKQLSYLVPKHRKKNSFVTQKIILKPYTQIPIFTFFKLSPLLAFKRKKTLYHALRSRNKLIANAPKWLYVNYKLMIALFIRNARDIKYYFPYSKKITSFLGAAKYF</sequence>
<organism evidence="1">
    <name type="scientific">Physarum polycephalum</name>
    <name type="common">Many-headed slime mold</name>
    <name type="synonym">Badhamia polycephala</name>
    <dbReference type="NCBI Taxonomy" id="5791"/>
    <lineage>
        <taxon>Eukaryota</taxon>
        <taxon>Amoebozoa</taxon>
        <taxon>Evosea</taxon>
        <taxon>Eumycetozoa</taxon>
        <taxon>Myxogastria</taxon>
        <taxon>Myxogastromycetidae</taxon>
        <taxon>Physariida</taxon>
        <taxon>Physaraceae</taxon>
        <taxon>Physarum</taxon>
    </lineage>
</organism>
<keyword evidence="1" id="KW-0687">Ribonucleoprotein</keyword>
<evidence type="ECO:0000313" key="1">
    <source>
        <dbReference type="EMBL" id="ADZ99058.1"/>
    </source>
</evidence>
<accession>F2Y9V3</accession>
<proteinExistence type="evidence at transcript level"/>
<keyword evidence="1" id="KW-0496">Mitochondrion</keyword>
<protein>
    <submittedName>
        <fullName evidence="1">Ribosomal protein S4</fullName>
    </submittedName>
</protein>
<dbReference type="EMBL" id="HQ849426">
    <property type="protein sequence ID" value="ADZ99058.1"/>
    <property type="molecule type" value="mRNA"/>
</dbReference>
<keyword evidence="1" id="KW-0689">Ribosomal protein</keyword>
<dbReference type="GO" id="GO:0005840">
    <property type="term" value="C:ribosome"/>
    <property type="evidence" value="ECO:0007669"/>
    <property type="project" value="UniProtKB-KW"/>
</dbReference>
<geneLocation type="mitochondrion" evidence="1"/>